<keyword evidence="2" id="KW-0488">Methylation</keyword>
<dbReference type="PRINTS" id="PR00813">
    <property type="entry name" value="BCTERIALGSPG"/>
</dbReference>
<dbReference type="PROSITE" id="PS00409">
    <property type="entry name" value="PROKAR_NTER_METHYL"/>
    <property type="match status" value="1"/>
</dbReference>
<evidence type="ECO:0000256" key="4">
    <source>
        <dbReference type="ARBA" id="ARBA00022989"/>
    </source>
</evidence>
<feature type="transmembrane region" description="Helical" evidence="6">
    <location>
        <begin position="7"/>
        <end position="30"/>
    </location>
</feature>
<proteinExistence type="predicted"/>
<evidence type="ECO:0000256" key="1">
    <source>
        <dbReference type="ARBA" id="ARBA00004167"/>
    </source>
</evidence>
<dbReference type="NCBIfam" id="TIGR02532">
    <property type="entry name" value="IV_pilin_GFxxxE"/>
    <property type="match status" value="1"/>
</dbReference>
<comment type="caution">
    <text evidence="7">The sequence shown here is derived from an EMBL/GenBank/DDBJ whole genome shotgun (WGS) entry which is preliminary data.</text>
</comment>
<dbReference type="Pfam" id="PF16732">
    <property type="entry name" value="ComP_DUS"/>
    <property type="match status" value="1"/>
</dbReference>
<keyword evidence="3 6" id="KW-0812">Transmembrane</keyword>
<dbReference type="GO" id="GO:0016020">
    <property type="term" value="C:membrane"/>
    <property type="evidence" value="ECO:0007669"/>
    <property type="project" value="UniProtKB-SubCell"/>
</dbReference>
<keyword evidence="8" id="KW-1185">Reference proteome</keyword>
<evidence type="ECO:0000256" key="5">
    <source>
        <dbReference type="ARBA" id="ARBA00023136"/>
    </source>
</evidence>
<evidence type="ECO:0000313" key="8">
    <source>
        <dbReference type="Proteomes" id="UP000529637"/>
    </source>
</evidence>
<dbReference type="Proteomes" id="UP000529637">
    <property type="component" value="Unassembled WGS sequence"/>
</dbReference>
<organism evidence="7 8">
    <name type="scientific">Piscinibacter koreensis</name>
    <dbReference type="NCBI Taxonomy" id="2742824"/>
    <lineage>
        <taxon>Bacteria</taxon>
        <taxon>Pseudomonadati</taxon>
        <taxon>Pseudomonadota</taxon>
        <taxon>Betaproteobacteria</taxon>
        <taxon>Burkholderiales</taxon>
        <taxon>Sphaerotilaceae</taxon>
        <taxon>Piscinibacter</taxon>
    </lineage>
</organism>
<dbReference type="InterPro" id="IPR031982">
    <property type="entry name" value="PilE-like"/>
</dbReference>
<dbReference type="EMBL" id="JABWMJ010000003">
    <property type="protein sequence ID" value="NUZ05645.1"/>
    <property type="molecule type" value="Genomic_DNA"/>
</dbReference>
<dbReference type="PANTHER" id="PTHR30093:SF44">
    <property type="entry name" value="TYPE II SECRETION SYSTEM CORE PROTEIN G"/>
    <property type="match status" value="1"/>
</dbReference>
<keyword evidence="4 6" id="KW-1133">Transmembrane helix</keyword>
<accession>A0A7Y6TW28</accession>
<sequence length="142" mass="15040">MRRARGFTLIEVMIVVAIVAILAAIALPSYTDYVRRSKISDAVGALAGMRVKMEQFFQDNRTYAGACTAGTVAPPLTNTANFQFDCGTPDASTYTITATGIGSMAGFQYTLNQANQRVTVAVPGGWSGAGATCWVLRKEGSC</sequence>
<dbReference type="SUPFAM" id="SSF54523">
    <property type="entry name" value="Pili subunits"/>
    <property type="match status" value="1"/>
</dbReference>
<dbReference type="RefSeq" id="WP_176067799.1">
    <property type="nucleotide sequence ID" value="NZ_JABWMJ010000003.1"/>
</dbReference>
<name>A0A7Y6TW28_9BURK</name>
<dbReference type="PANTHER" id="PTHR30093">
    <property type="entry name" value="GENERAL SECRETION PATHWAY PROTEIN G"/>
    <property type="match status" value="1"/>
</dbReference>
<dbReference type="Pfam" id="PF07963">
    <property type="entry name" value="N_methyl"/>
    <property type="match status" value="1"/>
</dbReference>
<dbReference type="GO" id="GO:0043683">
    <property type="term" value="P:type IV pilus assembly"/>
    <property type="evidence" value="ECO:0007669"/>
    <property type="project" value="InterPro"/>
</dbReference>
<dbReference type="InterPro" id="IPR012902">
    <property type="entry name" value="N_methyl_site"/>
</dbReference>
<dbReference type="Gene3D" id="3.30.700.10">
    <property type="entry name" value="Glycoprotein, Type 4 Pilin"/>
    <property type="match status" value="1"/>
</dbReference>
<evidence type="ECO:0000313" key="7">
    <source>
        <dbReference type="EMBL" id="NUZ05645.1"/>
    </source>
</evidence>
<evidence type="ECO:0000256" key="3">
    <source>
        <dbReference type="ARBA" id="ARBA00022692"/>
    </source>
</evidence>
<dbReference type="InterPro" id="IPR000983">
    <property type="entry name" value="Bac_GSPG_pilin"/>
</dbReference>
<reference evidence="7 8" key="1">
    <citation type="submission" date="2020-06" db="EMBL/GenBank/DDBJ databases">
        <title>Schlegella sp. ID0723 isolated from air conditioner.</title>
        <authorList>
            <person name="Kim D.Y."/>
            <person name="Kim D.-U."/>
        </authorList>
    </citation>
    <scope>NUCLEOTIDE SEQUENCE [LARGE SCALE GENOMIC DNA]</scope>
    <source>
        <strain evidence="7 8">ID0723</strain>
    </source>
</reference>
<dbReference type="InterPro" id="IPR045584">
    <property type="entry name" value="Pilin-like"/>
</dbReference>
<evidence type="ECO:0000256" key="6">
    <source>
        <dbReference type="SAM" id="Phobius"/>
    </source>
</evidence>
<dbReference type="GO" id="GO:0015628">
    <property type="term" value="P:protein secretion by the type II secretion system"/>
    <property type="evidence" value="ECO:0007669"/>
    <property type="project" value="InterPro"/>
</dbReference>
<dbReference type="GO" id="GO:0015627">
    <property type="term" value="C:type II protein secretion system complex"/>
    <property type="evidence" value="ECO:0007669"/>
    <property type="project" value="InterPro"/>
</dbReference>
<keyword evidence="5 6" id="KW-0472">Membrane</keyword>
<gene>
    <name evidence="7" type="ORF">HQN59_07695</name>
</gene>
<comment type="subcellular location">
    <subcellularLocation>
        <location evidence="1">Membrane</location>
        <topology evidence="1">Single-pass membrane protein</topology>
    </subcellularLocation>
</comment>
<dbReference type="AlphaFoldDB" id="A0A7Y6TW28"/>
<protein>
    <submittedName>
        <fullName evidence="7">Prepilin-type N-terminal cleavage/methylation domain-containing protein</fullName>
    </submittedName>
</protein>
<evidence type="ECO:0000256" key="2">
    <source>
        <dbReference type="ARBA" id="ARBA00022481"/>
    </source>
</evidence>